<evidence type="ECO:0000313" key="2">
    <source>
        <dbReference type="WBParaSite" id="nRc.2.0.1.t35868-RA"/>
    </source>
</evidence>
<accession>A0A915KAR2</accession>
<sequence>MPKQLETINHNKNTLFYCITKNNEYYPIIRKVFANLVDRTIDRQFEREILTDDNKYADNWDKCLESSHTKTRFEQNIIKAGVHLGAQMKASVCKIQGTY</sequence>
<name>A0A915KAR2_ROMCU</name>
<dbReference type="AlphaFoldDB" id="A0A915KAR2"/>
<reference evidence="2" key="1">
    <citation type="submission" date="2022-11" db="UniProtKB">
        <authorList>
            <consortium name="WormBaseParasite"/>
        </authorList>
    </citation>
    <scope>IDENTIFICATION</scope>
</reference>
<proteinExistence type="predicted"/>
<dbReference type="WBParaSite" id="nRc.2.0.1.t35868-RA">
    <property type="protein sequence ID" value="nRc.2.0.1.t35868-RA"/>
    <property type="gene ID" value="nRc.2.0.1.g35868"/>
</dbReference>
<protein>
    <submittedName>
        <fullName evidence="2">Uncharacterized protein</fullName>
    </submittedName>
</protein>
<keyword evidence="1" id="KW-1185">Reference proteome</keyword>
<organism evidence="1 2">
    <name type="scientific">Romanomermis culicivorax</name>
    <name type="common">Nematode worm</name>
    <dbReference type="NCBI Taxonomy" id="13658"/>
    <lineage>
        <taxon>Eukaryota</taxon>
        <taxon>Metazoa</taxon>
        <taxon>Ecdysozoa</taxon>
        <taxon>Nematoda</taxon>
        <taxon>Enoplea</taxon>
        <taxon>Dorylaimia</taxon>
        <taxon>Mermithida</taxon>
        <taxon>Mermithoidea</taxon>
        <taxon>Mermithidae</taxon>
        <taxon>Romanomermis</taxon>
    </lineage>
</organism>
<dbReference type="Proteomes" id="UP000887565">
    <property type="component" value="Unplaced"/>
</dbReference>
<evidence type="ECO:0000313" key="1">
    <source>
        <dbReference type="Proteomes" id="UP000887565"/>
    </source>
</evidence>